<evidence type="ECO:0000256" key="1">
    <source>
        <dbReference type="ARBA" id="ARBA00022441"/>
    </source>
</evidence>
<keyword evidence="1" id="KW-0880">Kelch repeat</keyword>
<dbReference type="GO" id="GO:0005794">
    <property type="term" value="C:Golgi apparatus"/>
    <property type="evidence" value="ECO:0007669"/>
    <property type="project" value="TreeGrafter"/>
</dbReference>
<dbReference type="CDD" id="cd18505">
    <property type="entry name" value="BACK1_LZTR1"/>
    <property type="match status" value="1"/>
</dbReference>
<dbReference type="SUPFAM" id="SSF54695">
    <property type="entry name" value="POZ domain"/>
    <property type="match status" value="2"/>
</dbReference>
<evidence type="ECO:0000313" key="5">
    <source>
        <dbReference type="Proteomes" id="UP000265040"/>
    </source>
</evidence>
<dbReference type="SMART" id="SM00225">
    <property type="entry name" value="BTB"/>
    <property type="match status" value="2"/>
</dbReference>
<feature type="domain" description="BTB" evidence="3">
    <location>
        <begin position="621"/>
        <end position="690"/>
    </location>
</feature>
<evidence type="ECO:0000256" key="2">
    <source>
        <dbReference type="ARBA" id="ARBA00022737"/>
    </source>
</evidence>
<dbReference type="PANTHER" id="PTHR46376">
    <property type="entry name" value="LEUCINE-ZIPPER-LIKE TRANSCRIPTIONAL REGULATOR 1"/>
    <property type="match status" value="1"/>
</dbReference>
<dbReference type="Ensembl" id="ENSATET00000061677.2">
    <property type="protein sequence ID" value="ENSATEP00000053709.1"/>
    <property type="gene ID" value="ENSATEG00000007335.3"/>
</dbReference>
<keyword evidence="5" id="KW-1185">Reference proteome</keyword>
<dbReference type="GeneTree" id="ENSGT00940000158190"/>
<dbReference type="InterPro" id="IPR051568">
    <property type="entry name" value="LZTR1/Attractin"/>
</dbReference>
<reference evidence="4" key="3">
    <citation type="submission" date="2025-09" db="UniProtKB">
        <authorList>
            <consortium name="Ensembl"/>
        </authorList>
    </citation>
    <scope>IDENTIFICATION</scope>
</reference>
<feature type="domain" description="BTB" evidence="3">
    <location>
        <begin position="396"/>
        <end position="491"/>
    </location>
</feature>
<gene>
    <name evidence="4" type="primary">LZTR1</name>
</gene>
<dbReference type="SUPFAM" id="SSF117281">
    <property type="entry name" value="Kelch motif"/>
    <property type="match status" value="1"/>
</dbReference>
<name>A0A7N6ATT6_ANATE</name>
<dbReference type="Pfam" id="PF00651">
    <property type="entry name" value="BTB"/>
    <property type="match status" value="2"/>
</dbReference>
<dbReference type="InterPro" id="IPR015915">
    <property type="entry name" value="Kelch-typ_b-propeller"/>
</dbReference>
<dbReference type="SMART" id="SM00612">
    <property type="entry name" value="Kelch"/>
    <property type="match status" value="4"/>
</dbReference>
<reference evidence="4" key="2">
    <citation type="submission" date="2025-08" db="UniProtKB">
        <authorList>
            <consortium name="Ensembl"/>
        </authorList>
    </citation>
    <scope>IDENTIFICATION</scope>
</reference>
<dbReference type="CDD" id="cd18309">
    <property type="entry name" value="BTB2_POZ_LZTR1"/>
    <property type="match status" value="1"/>
</dbReference>
<dbReference type="Gene3D" id="3.30.710.10">
    <property type="entry name" value="Potassium Channel Kv1.1, Chain A"/>
    <property type="match status" value="2"/>
</dbReference>
<dbReference type="FunFam" id="2.120.10.80:FF:000065">
    <property type="entry name" value="Leucine-zipper-like transcription regulator 1"/>
    <property type="match status" value="1"/>
</dbReference>
<dbReference type="PANTHER" id="PTHR46376:SF1">
    <property type="entry name" value="LEUCINE-ZIPPER-LIKE TRANSCRIPTIONAL REGULATOR 1"/>
    <property type="match status" value="1"/>
</dbReference>
<dbReference type="FunFam" id="3.30.710.10:FF:000024">
    <property type="entry name" value="Leucine-zipper-like transcriptional regulator 1"/>
    <property type="match status" value="1"/>
</dbReference>
<proteinExistence type="predicted"/>
<sequence>MAAHPEPGSAGATMSCKSTKVAPSVDFDHSCSDSVEYLTLNFGPFETVHRWRRLPPCDEFVGARRSKHTVVAYRDAIYVFGGDNGKNMLNDLLRFDVKDCSWCRAFTTGTPPAPRYHHSAVVYGSSMFVFGGYTGDIYSNSNLKNKNDLFEYKFATGQWTEWKVDGSLPVARSAHGATVYSDKLWIFAGYDGNARLNDMWTISLQDREHACWEEIDQSGEIPPSCCNFPVAVCRDKMFVFSGQSGAKITNNLFQFEFNGHMWTRIPTEHLLRGSPPPPQRRYGHTMVAFDRHLYVFGGAADNTLPNELHCYDVDSQTWEVIQPSLDIGFSMSLHSQMPSGRLFHAAAVIQDAMYIFGGTVDNNVRSGEMYRFQFSCYPKCTLHEDYGKLWENRQFCDVEFILGEREERVLGHIAIVTARCQWLRKKILQARDRQRQVKIDEGAAGGHRDMFAGNKPSGTQPLLEVSIREAEAQPFEVLMQFLYTDKIQYPRRGHVQDVLLIMDVYKLALSFKLSRLEQLCVQYIEASVDLQNVLSVCENANKLQLDQLKEHCLNFVVKESHFNQVIMTKEFEHLSTPLIVEIVRRKQQPPPRVYSDQPVDIGTSLVQDMKAYLEGGGLEFCDIILLLDGHPRPAHKAILAARSSYFEAMFRSFMPEDGQVNISIGEMVPSKQAFESMLRYIYYGDVNMPPEDSLYLFAAPYYYGFSNNRLQAYCKQNLEMNVTVENVLQILEAADKTQALDMKKHCLHIIVHQFIKVSKLPNLRSLSQLLLLDIIESLATHISDKQCAEMGSDI</sequence>
<reference evidence="4" key="1">
    <citation type="submission" date="2021-04" db="EMBL/GenBank/DDBJ databases">
        <authorList>
            <consortium name="Wellcome Sanger Institute Data Sharing"/>
        </authorList>
    </citation>
    <scope>NUCLEOTIDE SEQUENCE [LARGE SCALE GENOMIC DNA]</scope>
</reference>
<dbReference type="AlphaFoldDB" id="A0A7N6ATT6"/>
<organism evidence="4 5">
    <name type="scientific">Anabas testudineus</name>
    <name type="common">Climbing perch</name>
    <name type="synonym">Anthias testudineus</name>
    <dbReference type="NCBI Taxonomy" id="64144"/>
    <lineage>
        <taxon>Eukaryota</taxon>
        <taxon>Metazoa</taxon>
        <taxon>Chordata</taxon>
        <taxon>Craniata</taxon>
        <taxon>Vertebrata</taxon>
        <taxon>Euteleostomi</taxon>
        <taxon>Actinopterygii</taxon>
        <taxon>Neopterygii</taxon>
        <taxon>Teleostei</taxon>
        <taxon>Neoteleostei</taxon>
        <taxon>Acanthomorphata</taxon>
        <taxon>Anabantaria</taxon>
        <taxon>Anabantiformes</taxon>
        <taxon>Anabantoidei</taxon>
        <taxon>Anabantidae</taxon>
        <taxon>Anabas</taxon>
    </lineage>
</organism>
<dbReference type="FunFam" id="1.25.40.420:FF:000025">
    <property type="entry name" value="Leucine-zipper-like transcription regulator 1"/>
    <property type="match status" value="1"/>
</dbReference>
<dbReference type="Proteomes" id="UP000265040">
    <property type="component" value="Chromosome 9"/>
</dbReference>
<dbReference type="PROSITE" id="PS50097">
    <property type="entry name" value="BTB"/>
    <property type="match status" value="2"/>
</dbReference>
<dbReference type="OrthoDB" id="10250130at2759"/>
<evidence type="ECO:0000313" key="4">
    <source>
        <dbReference type="Ensembl" id="ENSATEP00000053709.1"/>
    </source>
</evidence>
<dbReference type="InterPro" id="IPR000210">
    <property type="entry name" value="BTB/POZ_dom"/>
</dbReference>
<dbReference type="CDD" id="cd18506">
    <property type="entry name" value="BACK2_LZTR1"/>
    <property type="match status" value="1"/>
</dbReference>
<protein>
    <recommendedName>
        <fullName evidence="3">BTB domain-containing protein</fullName>
    </recommendedName>
</protein>
<dbReference type="InterPro" id="IPR011333">
    <property type="entry name" value="SKP1/BTB/POZ_sf"/>
</dbReference>
<accession>A0A7N6ATT6</accession>
<dbReference type="InParanoid" id="A0A7N6ATT6"/>
<dbReference type="InterPro" id="IPR006652">
    <property type="entry name" value="Kelch_1"/>
</dbReference>
<dbReference type="FunFam" id="3.30.710.10:FF:000049">
    <property type="entry name" value="leucine-zipper-like transcriptional regulator 1 isoform X1"/>
    <property type="match status" value="1"/>
</dbReference>
<dbReference type="FunFam" id="2.120.10.80:FF:000054">
    <property type="entry name" value="Leucine-zipper-like transcription regulator 1"/>
    <property type="match status" value="1"/>
</dbReference>
<evidence type="ECO:0000259" key="3">
    <source>
        <dbReference type="PROSITE" id="PS50097"/>
    </source>
</evidence>
<dbReference type="Pfam" id="PF24681">
    <property type="entry name" value="Kelch_KLHDC2_KLHL20_DRC7"/>
    <property type="match status" value="2"/>
</dbReference>
<dbReference type="Gene3D" id="2.120.10.80">
    <property type="entry name" value="Kelch-type beta propeller"/>
    <property type="match status" value="2"/>
</dbReference>
<keyword evidence="2" id="KW-0677">Repeat</keyword>
<dbReference type="CDD" id="cd18308">
    <property type="entry name" value="BTB1_POZ_LZTR1"/>
    <property type="match status" value="1"/>
</dbReference>